<feature type="binding site" evidence="7">
    <location>
        <begin position="296"/>
        <end position="298"/>
    </location>
    <ligand>
        <name>substrate</name>
    </ligand>
</feature>
<dbReference type="PIRSF" id="PIRSF038994">
    <property type="entry name" value="NagA"/>
    <property type="match status" value="1"/>
</dbReference>
<dbReference type="GO" id="GO:0008448">
    <property type="term" value="F:N-acetylglucosamine-6-phosphate deacetylase activity"/>
    <property type="evidence" value="ECO:0007669"/>
    <property type="project" value="InterPro"/>
</dbReference>
<evidence type="ECO:0000256" key="6">
    <source>
        <dbReference type="PIRSR" id="PIRSR038994-1"/>
    </source>
</evidence>
<dbReference type="Proteomes" id="UP000199306">
    <property type="component" value="Unassembled WGS sequence"/>
</dbReference>
<feature type="domain" description="Amidohydrolase-related" evidence="9">
    <location>
        <begin position="51"/>
        <end position="366"/>
    </location>
</feature>
<dbReference type="AlphaFoldDB" id="A0A1I5XK22"/>
<evidence type="ECO:0000256" key="4">
    <source>
        <dbReference type="ARBA" id="ARBA00023277"/>
    </source>
</evidence>
<proteinExistence type="inferred from homology"/>
<dbReference type="GO" id="GO:0046872">
    <property type="term" value="F:metal ion binding"/>
    <property type="evidence" value="ECO:0007669"/>
    <property type="project" value="UniProtKB-KW"/>
</dbReference>
<feature type="binding site" evidence="8">
    <location>
        <position position="128"/>
    </location>
    <ligand>
        <name>Zn(2+)</name>
        <dbReference type="ChEBI" id="CHEBI:29105"/>
    </ligand>
</feature>
<dbReference type="PANTHER" id="PTHR11113">
    <property type="entry name" value="N-ACETYLGLUCOSAMINE-6-PHOSPHATE DEACETYLASE"/>
    <property type="match status" value="1"/>
</dbReference>
<feature type="binding site" evidence="7">
    <location>
        <position position="139"/>
    </location>
    <ligand>
        <name>substrate</name>
    </ligand>
</feature>
<keyword evidence="3 5" id="KW-0378">Hydrolase</keyword>
<gene>
    <name evidence="10" type="ORF">SAMN04515674_11524</name>
</gene>
<dbReference type="InterPro" id="IPR006680">
    <property type="entry name" value="Amidohydro-rel"/>
</dbReference>
<evidence type="ECO:0000313" key="10">
    <source>
        <dbReference type="EMBL" id="SFQ32289.1"/>
    </source>
</evidence>
<keyword evidence="2 8" id="KW-0479">Metal-binding</keyword>
<dbReference type="Gene3D" id="2.30.40.10">
    <property type="entry name" value="Urease, subunit C, domain 1"/>
    <property type="match status" value="1"/>
</dbReference>
<comment type="similarity">
    <text evidence="1 5">Belongs to the metallo-dependent hydrolases superfamily. NagA family.</text>
</comment>
<sequence length="372" mass="40774">MQALKNGKIFSSDQIHQQKAVLTEGNKIIGIIDENEIPSHAEIIDLKGLSVSPSFIDLQVYGGGGSLFSSKPTEDSIEKTYIQHRKTGTSHFQITLNCSPTEMMWEAIESCKNYQKSGKKGLLGLHLEGPFFNPVKKGAHIESFIQKPTEAFIQQILEATEGLNTYMTIAPEMFTDAALKLLLDSPVKLSAGHSNATYYQAKEAFSKGIKRVTHLFNAMSPYQSRELGLVGAAYDSDVWASIIADGFHCDFPAVRVSKKIKGDKLFLITDAVTEDTSGDYKFTLANGKFVDSKGTLSGSALSMIEAIQNCVEKAGISLEESLKMASAYPAQVASVDHELGKIAPDYLAYLVLFTDDFQVKGLMENGVLEWFD</sequence>
<accession>A0A1I5XK22</accession>
<dbReference type="SUPFAM" id="SSF51556">
    <property type="entry name" value="Metallo-dependent hydrolases"/>
    <property type="match status" value="1"/>
</dbReference>
<feature type="binding site" evidence="8">
    <location>
        <position position="214"/>
    </location>
    <ligand>
        <name>Zn(2+)</name>
        <dbReference type="ChEBI" id="CHEBI:29105"/>
    </ligand>
</feature>
<dbReference type="STRING" id="1079859.SAMN04515674_11524"/>
<evidence type="ECO:0000256" key="2">
    <source>
        <dbReference type="ARBA" id="ARBA00022723"/>
    </source>
</evidence>
<dbReference type="OrthoDB" id="9776488at2"/>
<dbReference type="Gene3D" id="3.20.20.140">
    <property type="entry name" value="Metal-dependent hydrolases"/>
    <property type="match status" value="1"/>
</dbReference>
<evidence type="ECO:0000256" key="7">
    <source>
        <dbReference type="PIRSR" id="PIRSR038994-2"/>
    </source>
</evidence>
<dbReference type="Pfam" id="PF01979">
    <property type="entry name" value="Amidohydro_1"/>
    <property type="match status" value="1"/>
</dbReference>
<feature type="binding site" evidence="7">
    <location>
        <position position="225"/>
    </location>
    <ligand>
        <name>substrate</name>
    </ligand>
</feature>
<feature type="binding site" evidence="8">
    <location>
        <position position="193"/>
    </location>
    <ligand>
        <name>Zn(2+)</name>
        <dbReference type="ChEBI" id="CHEBI:29105"/>
    </ligand>
</feature>
<dbReference type="PANTHER" id="PTHR11113:SF14">
    <property type="entry name" value="N-ACETYLGLUCOSAMINE-6-PHOSPHATE DEACETYLASE"/>
    <property type="match status" value="1"/>
</dbReference>
<dbReference type="NCBIfam" id="TIGR00221">
    <property type="entry name" value="nagA"/>
    <property type="match status" value="1"/>
</dbReference>
<protein>
    <submittedName>
        <fullName evidence="10">N-acetylglucosamine 6-phosphate deacetylase</fullName>
    </submittedName>
</protein>
<name>A0A1I5XK22_9BACT</name>
<dbReference type="InterPro" id="IPR003764">
    <property type="entry name" value="GlcNAc_6-P_deAcase"/>
</dbReference>
<feature type="binding site" evidence="7">
    <location>
        <begin position="217"/>
        <end position="218"/>
    </location>
    <ligand>
        <name>substrate</name>
    </ligand>
</feature>
<keyword evidence="4 5" id="KW-0119">Carbohydrate metabolism</keyword>
<evidence type="ECO:0000313" key="11">
    <source>
        <dbReference type="Proteomes" id="UP000199306"/>
    </source>
</evidence>
<keyword evidence="11" id="KW-1185">Reference proteome</keyword>
<dbReference type="InterPro" id="IPR032466">
    <property type="entry name" value="Metal_Hydrolase"/>
</dbReference>
<dbReference type="GO" id="GO:0006046">
    <property type="term" value="P:N-acetylglucosamine catabolic process"/>
    <property type="evidence" value="ECO:0007669"/>
    <property type="project" value="TreeGrafter"/>
</dbReference>
<evidence type="ECO:0000256" key="1">
    <source>
        <dbReference type="ARBA" id="ARBA00010716"/>
    </source>
</evidence>
<reference evidence="10 11" key="1">
    <citation type="submission" date="2016-10" db="EMBL/GenBank/DDBJ databases">
        <authorList>
            <person name="de Groot N.N."/>
        </authorList>
    </citation>
    <scope>NUCLEOTIDE SEQUENCE [LARGE SCALE GENOMIC DNA]</scope>
    <source>
        <strain evidence="11">E92,LMG 26720,CCM 7988</strain>
    </source>
</reference>
<evidence type="ECO:0000256" key="8">
    <source>
        <dbReference type="PIRSR" id="PIRSR038994-3"/>
    </source>
</evidence>
<dbReference type="SUPFAM" id="SSF51338">
    <property type="entry name" value="Composite domain of metallo-dependent hydrolases"/>
    <property type="match status" value="1"/>
</dbReference>
<evidence type="ECO:0000256" key="3">
    <source>
        <dbReference type="ARBA" id="ARBA00022801"/>
    </source>
</evidence>
<organism evidence="10 11">
    <name type="scientific">Pseudarcicella hirudinis</name>
    <dbReference type="NCBI Taxonomy" id="1079859"/>
    <lineage>
        <taxon>Bacteria</taxon>
        <taxon>Pseudomonadati</taxon>
        <taxon>Bacteroidota</taxon>
        <taxon>Cytophagia</taxon>
        <taxon>Cytophagales</taxon>
        <taxon>Flectobacillaceae</taxon>
        <taxon>Pseudarcicella</taxon>
    </lineage>
</organism>
<dbReference type="InterPro" id="IPR011059">
    <property type="entry name" value="Metal-dep_hydrolase_composite"/>
</dbReference>
<feature type="active site" description="Proton donor/acceptor" evidence="6">
    <location>
        <position position="270"/>
    </location>
</feature>
<evidence type="ECO:0000259" key="9">
    <source>
        <dbReference type="Pfam" id="PF01979"/>
    </source>
</evidence>
<evidence type="ECO:0000256" key="5">
    <source>
        <dbReference type="PIRNR" id="PIRNR038994"/>
    </source>
</evidence>
<feature type="binding site" evidence="7">
    <location>
        <position position="248"/>
    </location>
    <ligand>
        <name>substrate</name>
    </ligand>
</feature>
<dbReference type="EMBL" id="FOXH01000015">
    <property type="protein sequence ID" value="SFQ32289.1"/>
    <property type="molecule type" value="Genomic_DNA"/>
</dbReference>
<comment type="cofactor">
    <cofactor evidence="8">
        <name>a divalent metal cation</name>
        <dbReference type="ChEBI" id="CHEBI:60240"/>
    </cofactor>
    <text evidence="8">Binds 1 divalent metal cation per subunit.</text>
</comment>
<dbReference type="RefSeq" id="WP_092019008.1">
    <property type="nucleotide sequence ID" value="NZ_FOXH01000015.1"/>
</dbReference>
<dbReference type="Pfam" id="PF22643">
    <property type="entry name" value="NagA_N"/>
    <property type="match status" value="1"/>
</dbReference>